<comment type="subcellular location">
    <subcellularLocation>
        <location evidence="1">Membrane</location>
        <topology evidence="1">Multi-pass membrane protein</topology>
    </subcellularLocation>
</comment>
<keyword evidence="3 5" id="KW-1133">Transmembrane helix</keyword>
<keyword evidence="4 5" id="KW-0472">Membrane</keyword>
<feature type="transmembrane region" description="Helical" evidence="5">
    <location>
        <begin position="165"/>
        <end position="189"/>
    </location>
</feature>
<dbReference type="GO" id="GO:0016765">
    <property type="term" value="F:transferase activity, transferring alkyl or aryl (other than methyl) groups"/>
    <property type="evidence" value="ECO:0007669"/>
    <property type="project" value="InterPro"/>
</dbReference>
<dbReference type="GO" id="GO:0016020">
    <property type="term" value="C:membrane"/>
    <property type="evidence" value="ECO:0007669"/>
    <property type="project" value="UniProtKB-SubCell"/>
</dbReference>
<accession>A0A2H0X6X4</accession>
<dbReference type="InterPro" id="IPR000537">
    <property type="entry name" value="UbiA_prenyltransferase"/>
</dbReference>
<feature type="transmembrane region" description="Helical" evidence="5">
    <location>
        <begin position="270"/>
        <end position="291"/>
    </location>
</feature>
<dbReference type="Proteomes" id="UP000231414">
    <property type="component" value="Unassembled WGS sequence"/>
</dbReference>
<evidence type="ECO:0000256" key="4">
    <source>
        <dbReference type="ARBA" id="ARBA00023136"/>
    </source>
</evidence>
<evidence type="ECO:0000256" key="5">
    <source>
        <dbReference type="SAM" id="Phobius"/>
    </source>
</evidence>
<reference evidence="7" key="1">
    <citation type="submission" date="2017-09" db="EMBL/GenBank/DDBJ databases">
        <title>Depth-based differentiation of microbial function through sediment-hosted aquifers and enrichment of novel symbionts in the deep terrestrial subsurface.</title>
        <authorList>
            <person name="Probst A.J."/>
            <person name="Ladd B."/>
            <person name="Jarett J.K."/>
            <person name="Geller-Mcgrath D.E."/>
            <person name="Sieber C.M.K."/>
            <person name="Emerson J.B."/>
            <person name="Anantharaman K."/>
            <person name="Thomas B.C."/>
            <person name="Malmstrom R."/>
            <person name="Stieglmeier M."/>
            <person name="Klingl A."/>
            <person name="Woyke T."/>
            <person name="Ryan C.M."/>
            <person name="Banfield J.F."/>
        </authorList>
    </citation>
    <scope>NUCLEOTIDE SEQUENCE [LARGE SCALE GENOMIC DNA]</scope>
</reference>
<name>A0A2H0X6X4_UNCKA</name>
<feature type="transmembrane region" description="Helical" evidence="5">
    <location>
        <begin position="210"/>
        <end position="229"/>
    </location>
</feature>
<evidence type="ECO:0000256" key="2">
    <source>
        <dbReference type="ARBA" id="ARBA00022692"/>
    </source>
</evidence>
<feature type="transmembrane region" description="Helical" evidence="5">
    <location>
        <begin position="110"/>
        <end position="129"/>
    </location>
</feature>
<evidence type="ECO:0000256" key="1">
    <source>
        <dbReference type="ARBA" id="ARBA00004141"/>
    </source>
</evidence>
<protein>
    <recommendedName>
        <fullName evidence="8">Prenyltransferase</fullName>
    </recommendedName>
</protein>
<proteinExistence type="predicted"/>
<dbReference type="EMBL" id="PEYW01000036">
    <property type="protein sequence ID" value="PIS20680.1"/>
    <property type="molecule type" value="Genomic_DNA"/>
</dbReference>
<evidence type="ECO:0000313" key="6">
    <source>
        <dbReference type="EMBL" id="PIS20680.1"/>
    </source>
</evidence>
<feature type="transmembrane region" description="Helical" evidence="5">
    <location>
        <begin position="136"/>
        <end position="153"/>
    </location>
</feature>
<organism evidence="6 7">
    <name type="scientific">candidate division WWE3 bacterium CG08_land_8_20_14_0_20_43_13</name>
    <dbReference type="NCBI Taxonomy" id="1975087"/>
    <lineage>
        <taxon>Bacteria</taxon>
        <taxon>Katanobacteria</taxon>
    </lineage>
</organism>
<evidence type="ECO:0008006" key="8">
    <source>
        <dbReference type="Google" id="ProtNLM"/>
    </source>
</evidence>
<dbReference type="Pfam" id="PF01040">
    <property type="entry name" value="UbiA"/>
    <property type="match status" value="1"/>
</dbReference>
<comment type="caution">
    <text evidence="6">The sequence shown here is derived from an EMBL/GenBank/DDBJ whole genome shotgun (WGS) entry which is preliminary data.</text>
</comment>
<evidence type="ECO:0000256" key="3">
    <source>
        <dbReference type="ARBA" id="ARBA00022989"/>
    </source>
</evidence>
<keyword evidence="2 5" id="KW-0812">Transmembrane</keyword>
<evidence type="ECO:0000313" key="7">
    <source>
        <dbReference type="Proteomes" id="UP000231414"/>
    </source>
</evidence>
<sequence length="292" mass="32801">MLKTVFGKIKPLIKAMRLEEQSIVLVSYLYGWLDSHSFVKQQLNRLVYSGVGLVFLSVVSFLVNEYIDAKDTDQFRQDKQPMSTINSTSFVATVAIFGILGIIIAARQGFFWAGIIMLLAGIAYSWPPLRTKNRSLWDFFTLAFLFIIIPYLIPYWLSKASILSINWLGLLFFLLLALASNLLAIVRDIEPDRQANLTTTGTVLGYKKTLILGALALGASLFLAGVMLYQKIGWWYYPTIPFALATLCIVSFCAGSRFETKRIAFYCRKAIKVGVKITYLIIAYQLAALALI</sequence>
<dbReference type="Gene3D" id="1.20.120.1780">
    <property type="entry name" value="UbiA prenyltransferase"/>
    <property type="match status" value="1"/>
</dbReference>
<gene>
    <name evidence="6" type="ORF">COT52_02460</name>
</gene>
<feature type="transmembrane region" description="Helical" evidence="5">
    <location>
        <begin position="235"/>
        <end position="258"/>
    </location>
</feature>
<feature type="transmembrane region" description="Helical" evidence="5">
    <location>
        <begin position="84"/>
        <end position="104"/>
    </location>
</feature>
<feature type="transmembrane region" description="Helical" evidence="5">
    <location>
        <begin position="45"/>
        <end position="63"/>
    </location>
</feature>
<dbReference type="AlphaFoldDB" id="A0A2H0X6X4"/>